<keyword evidence="4" id="KW-1185">Reference proteome</keyword>
<dbReference type="PANTHER" id="PTHR35204">
    <property type="entry name" value="YALI0A21131P"/>
    <property type="match status" value="1"/>
</dbReference>
<accession>A0A8H8R1D1</accession>
<feature type="region of interest" description="Disordered" evidence="1">
    <location>
        <begin position="253"/>
        <end position="282"/>
    </location>
</feature>
<comment type="caution">
    <text evidence="3">The sequence shown here is derived from an EMBL/GenBank/DDBJ whole genome shotgun (WGS) entry which is preliminary data.</text>
</comment>
<evidence type="ECO:0000313" key="3">
    <source>
        <dbReference type="EMBL" id="TVY25114.1"/>
    </source>
</evidence>
<keyword evidence="2" id="KW-0732">Signal</keyword>
<gene>
    <name evidence="3" type="primary">YOR389W_1</name>
    <name evidence="3" type="ORF">LHYA1_G005962</name>
</gene>
<dbReference type="PANTHER" id="PTHR35204:SF1">
    <property type="entry name" value="ENTEROTOXIN"/>
    <property type="match status" value="1"/>
</dbReference>
<organism evidence="3 4">
    <name type="scientific">Lachnellula hyalina</name>
    <dbReference type="NCBI Taxonomy" id="1316788"/>
    <lineage>
        <taxon>Eukaryota</taxon>
        <taxon>Fungi</taxon>
        <taxon>Dikarya</taxon>
        <taxon>Ascomycota</taxon>
        <taxon>Pezizomycotina</taxon>
        <taxon>Leotiomycetes</taxon>
        <taxon>Helotiales</taxon>
        <taxon>Lachnaceae</taxon>
        <taxon>Lachnellula</taxon>
    </lineage>
</organism>
<feature type="chain" id="PRO_5034674970" evidence="2">
    <location>
        <begin position="24"/>
        <end position="687"/>
    </location>
</feature>
<name>A0A8H8R1D1_9HELO</name>
<protein>
    <submittedName>
        <fullName evidence="3">Uncharacterized protein</fullName>
    </submittedName>
</protein>
<dbReference type="InterPro" id="IPR038921">
    <property type="entry name" value="YOR389W-like"/>
</dbReference>
<feature type="signal peptide" evidence="2">
    <location>
        <begin position="1"/>
        <end position="23"/>
    </location>
</feature>
<dbReference type="OrthoDB" id="10261782at2759"/>
<dbReference type="EMBL" id="QGMH01000106">
    <property type="protein sequence ID" value="TVY25114.1"/>
    <property type="molecule type" value="Genomic_DNA"/>
</dbReference>
<sequence>MKIFNKNVIIAFQFLFSLPFANSLQQQPLLQDASTTATSSSWNLNFSSSAPHYFASAYGLLQQWSNTFFPHGHSLVPCQIAPLTNLYHGRMDADVPPSPEWVAFDMQLGRGMAYGIMGGSRNSHMLTYQTTRPVKCVYFDGESATLFGTGQMDTQMLHIWGNLTGPPRPEHGGFQFLWEEYARASGICDWFRKEGLGGPGWGYEGVVRMNAGFEMIWCDFTSPSLRLISHLNVTTPLLPPKVDEEHALRGHSTINSEPTSYFPLPPSPTRTDSSLDPSTAPLPPLDDQWQQEPFLSSKLWFWFVSGVDHYGSTGDGPSTGEVRVKPLSCGFLSYYSPEFLNQALSRAKEERKVLNLTTDGYWAGPAKNDSRFEALKALTRRRRSHALDGVTGPEAAFMRNNSERVLRDLLSPSPVNCSGIDWNVMTNEIVSVYAGRLNILFKSLHKHEQLPKSNQTALIDWLASIRQQTHDFLLPFLEYPEEDTDEAIWMRESYIFRKTYSRCQFQYTRLLDPEEGFDLGPEEWTMKWAVEETLGGICDILVDVGLSVEGLWQTKFSAPSTISPRTPISEGLEAEFIRWTQGVEELMAWLGWAGEWTRCEKKCDLDEKCYIPMWPLVNMGRFPGGRYPPPHGPGYGYPYPPPYPYGRLPDFPRNRTDGGPGRGRGWEQDETTLWDPICVKADYITRG</sequence>
<dbReference type="AlphaFoldDB" id="A0A8H8R1D1"/>
<evidence type="ECO:0000256" key="2">
    <source>
        <dbReference type="SAM" id="SignalP"/>
    </source>
</evidence>
<evidence type="ECO:0000313" key="4">
    <source>
        <dbReference type="Proteomes" id="UP000431533"/>
    </source>
</evidence>
<dbReference type="RefSeq" id="XP_031003902.1">
    <property type="nucleotide sequence ID" value="XM_031150903.1"/>
</dbReference>
<dbReference type="Proteomes" id="UP000431533">
    <property type="component" value="Unassembled WGS sequence"/>
</dbReference>
<dbReference type="GeneID" id="41986160"/>
<proteinExistence type="predicted"/>
<reference evidence="3 4" key="1">
    <citation type="submission" date="2018-05" db="EMBL/GenBank/DDBJ databases">
        <title>Genome sequencing and assembly of the regulated plant pathogen Lachnellula willkommii and related sister species for the development of diagnostic species identification markers.</title>
        <authorList>
            <person name="Giroux E."/>
            <person name="Bilodeau G."/>
        </authorList>
    </citation>
    <scope>NUCLEOTIDE SEQUENCE [LARGE SCALE GENOMIC DNA]</scope>
    <source>
        <strain evidence="3 4">CBS 185.66</strain>
    </source>
</reference>
<evidence type="ECO:0000256" key="1">
    <source>
        <dbReference type="SAM" id="MobiDB-lite"/>
    </source>
</evidence>